<protein>
    <recommendedName>
        <fullName evidence="7">AP2/ERF domain-containing protein</fullName>
    </recommendedName>
</protein>
<dbReference type="InterPro" id="IPR001471">
    <property type="entry name" value="AP2/ERF_dom"/>
</dbReference>
<keyword evidence="5" id="KW-0539">Nucleus</keyword>
<dbReference type="InterPro" id="IPR036955">
    <property type="entry name" value="AP2/ERF_dom_sf"/>
</dbReference>
<organism evidence="8 9">
    <name type="scientific">Hordeum vulgare subsp. vulgare</name>
    <name type="common">Domesticated barley</name>
    <dbReference type="NCBI Taxonomy" id="112509"/>
    <lineage>
        <taxon>Eukaryota</taxon>
        <taxon>Viridiplantae</taxon>
        <taxon>Streptophyta</taxon>
        <taxon>Embryophyta</taxon>
        <taxon>Tracheophyta</taxon>
        <taxon>Spermatophyta</taxon>
        <taxon>Magnoliopsida</taxon>
        <taxon>Liliopsida</taxon>
        <taxon>Poales</taxon>
        <taxon>Poaceae</taxon>
        <taxon>BOP clade</taxon>
        <taxon>Pooideae</taxon>
        <taxon>Triticodae</taxon>
        <taxon>Triticeae</taxon>
        <taxon>Hordeinae</taxon>
        <taxon>Hordeum</taxon>
    </lineage>
</organism>
<feature type="domain" description="AP2/ERF" evidence="7">
    <location>
        <begin position="10"/>
        <end position="65"/>
    </location>
</feature>
<dbReference type="Gene3D" id="3.30.730.10">
    <property type="entry name" value="AP2/ERF domain"/>
    <property type="match status" value="1"/>
</dbReference>
<keyword evidence="4" id="KW-0804">Transcription</keyword>
<reference evidence="9" key="1">
    <citation type="journal article" date="2012" name="Nature">
        <title>A physical, genetic and functional sequence assembly of the barley genome.</title>
        <authorList>
            <consortium name="The International Barley Genome Sequencing Consortium"/>
            <person name="Mayer K.F."/>
            <person name="Waugh R."/>
            <person name="Brown J.W."/>
            <person name="Schulman A."/>
            <person name="Langridge P."/>
            <person name="Platzer M."/>
            <person name="Fincher G.B."/>
            <person name="Muehlbauer G.J."/>
            <person name="Sato K."/>
            <person name="Close T.J."/>
            <person name="Wise R.P."/>
            <person name="Stein N."/>
        </authorList>
    </citation>
    <scope>NUCLEOTIDE SEQUENCE [LARGE SCALE GENOMIC DNA]</scope>
    <source>
        <strain evidence="9">cv. Morex</strain>
    </source>
</reference>
<dbReference type="EnsemblPlants" id="HORVU.MOREX.r3.3HG0272300.1">
    <property type="protein sequence ID" value="HORVU.MOREX.r3.3HG0272300.1.CDS1"/>
    <property type="gene ID" value="HORVU.MOREX.r3.3HG0272300"/>
</dbReference>
<evidence type="ECO:0000256" key="5">
    <source>
        <dbReference type="ARBA" id="ARBA00023242"/>
    </source>
</evidence>
<dbReference type="PRINTS" id="PR00367">
    <property type="entry name" value="ETHRSPELEMNT"/>
</dbReference>
<evidence type="ECO:0000256" key="2">
    <source>
        <dbReference type="ARBA" id="ARBA00023015"/>
    </source>
</evidence>
<dbReference type="PANTHER" id="PTHR31194:SF189">
    <property type="entry name" value="AP2_ERF DOMAIN-CONTAINING PROTEIN"/>
    <property type="match status" value="1"/>
</dbReference>
<dbReference type="Gramene" id="HORVU.MOREX.r3.3HG0272300.1">
    <property type="protein sequence ID" value="HORVU.MOREX.r3.3HG0272300.1.CDS1"/>
    <property type="gene ID" value="HORVU.MOREX.r3.3HG0272300"/>
</dbReference>
<feature type="region of interest" description="Disordered" evidence="6">
    <location>
        <begin position="1"/>
        <end position="20"/>
    </location>
</feature>
<proteinExistence type="predicted"/>
<dbReference type="PROSITE" id="PS51032">
    <property type="entry name" value="AP2_ERF"/>
    <property type="match status" value="1"/>
</dbReference>
<evidence type="ECO:0000259" key="7">
    <source>
        <dbReference type="PROSITE" id="PS51032"/>
    </source>
</evidence>
<evidence type="ECO:0000256" key="4">
    <source>
        <dbReference type="ARBA" id="ARBA00023163"/>
    </source>
</evidence>
<keyword evidence="9" id="KW-1185">Reference proteome</keyword>
<dbReference type="CDD" id="cd00018">
    <property type="entry name" value="AP2"/>
    <property type="match status" value="1"/>
</dbReference>
<dbReference type="Proteomes" id="UP000011116">
    <property type="component" value="Chromosome 3H"/>
</dbReference>
<dbReference type="InterPro" id="IPR050913">
    <property type="entry name" value="AP2/ERF_ERF"/>
</dbReference>
<dbReference type="PANTHER" id="PTHR31194">
    <property type="entry name" value="SHN SHINE , DNA BINDING / TRANSCRIPTION FACTOR"/>
    <property type="match status" value="1"/>
</dbReference>
<reference evidence="8" key="2">
    <citation type="submission" date="2020-10" db="EMBL/GenBank/DDBJ databases">
        <authorList>
            <person name="Scholz U."/>
            <person name="Mascher M."/>
            <person name="Fiebig A."/>
        </authorList>
    </citation>
    <scope>NUCLEOTIDE SEQUENCE [LARGE SCALE GENOMIC DNA]</scope>
    <source>
        <strain evidence="8">cv. Morex</strain>
    </source>
</reference>
<dbReference type="GO" id="GO:0005634">
    <property type="term" value="C:nucleus"/>
    <property type="evidence" value="ECO:0007669"/>
    <property type="project" value="UniProtKB-SubCell"/>
</dbReference>
<evidence type="ECO:0000256" key="6">
    <source>
        <dbReference type="SAM" id="MobiDB-lite"/>
    </source>
</evidence>
<sequence length="198" mass="23392">MPPRRRSASGYRGVRQRPNGGFYAEIRSGDLRLSLGTYDTAHEATRAFNAAAWRLGKPRRQMNFPDVHTLQQALDLAPPPRLNSAQDRAEHTALQRRLLVAQEDERVMAEWRRRHPEDVAYEQEYWARRREEDTRRRREEQLDRRRRKALACAQADLVNAGERSFFTEEDERWLDIWLSTSHDTNDDDDGADDWSDWD</sequence>
<reference evidence="8" key="3">
    <citation type="submission" date="2022-01" db="UniProtKB">
        <authorList>
            <consortium name="EnsemblPlants"/>
        </authorList>
    </citation>
    <scope>IDENTIFICATION</scope>
    <source>
        <strain evidence="8">subsp. vulgare</strain>
    </source>
</reference>
<dbReference type="SUPFAM" id="SSF54171">
    <property type="entry name" value="DNA-binding domain"/>
    <property type="match status" value="1"/>
</dbReference>
<dbReference type="GO" id="GO:0003677">
    <property type="term" value="F:DNA binding"/>
    <property type="evidence" value="ECO:0007669"/>
    <property type="project" value="UniProtKB-KW"/>
</dbReference>
<evidence type="ECO:0000313" key="9">
    <source>
        <dbReference type="Proteomes" id="UP000011116"/>
    </source>
</evidence>
<evidence type="ECO:0000313" key="8">
    <source>
        <dbReference type="EnsemblPlants" id="HORVU.MOREX.r3.3HG0272300.1.CDS1"/>
    </source>
</evidence>
<dbReference type="SMART" id="SM00380">
    <property type="entry name" value="AP2"/>
    <property type="match status" value="1"/>
</dbReference>
<name>A0A8I6WS46_HORVV</name>
<dbReference type="GO" id="GO:0003700">
    <property type="term" value="F:DNA-binding transcription factor activity"/>
    <property type="evidence" value="ECO:0007669"/>
    <property type="project" value="InterPro"/>
</dbReference>
<comment type="subcellular location">
    <subcellularLocation>
        <location evidence="1">Nucleus</location>
    </subcellularLocation>
</comment>
<dbReference type="InterPro" id="IPR016177">
    <property type="entry name" value="DNA-bd_dom_sf"/>
</dbReference>
<dbReference type="AlphaFoldDB" id="A0A8I6WS46"/>
<keyword evidence="3" id="KW-0238">DNA-binding</keyword>
<evidence type="ECO:0000256" key="1">
    <source>
        <dbReference type="ARBA" id="ARBA00004123"/>
    </source>
</evidence>
<keyword evidence="2" id="KW-0805">Transcription regulation</keyword>
<evidence type="ECO:0000256" key="3">
    <source>
        <dbReference type="ARBA" id="ARBA00023125"/>
    </source>
</evidence>
<accession>A0A8I6WS46</accession>